<comment type="subcellular location">
    <subcellularLocation>
        <location evidence="2">Cytoplasm</location>
    </subcellularLocation>
</comment>
<keyword evidence="4 8" id="KW-0031">Aminopeptidase</keyword>
<dbReference type="Gene3D" id="3.40.50.1820">
    <property type="entry name" value="alpha/beta hydrolase"/>
    <property type="match status" value="1"/>
</dbReference>
<proteinExistence type="inferred from homology"/>
<evidence type="ECO:0000313" key="10">
    <source>
        <dbReference type="Proteomes" id="UP000694888"/>
    </source>
</evidence>
<evidence type="ECO:0000256" key="4">
    <source>
        <dbReference type="ARBA" id="ARBA00022438"/>
    </source>
</evidence>
<evidence type="ECO:0000256" key="8">
    <source>
        <dbReference type="RuleBase" id="RU003421"/>
    </source>
</evidence>
<gene>
    <name evidence="11" type="primary">LOC101858269</name>
</gene>
<dbReference type="Pfam" id="PF00561">
    <property type="entry name" value="Abhydrolase_1"/>
    <property type="match status" value="1"/>
</dbReference>
<dbReference type="NCBIfam" id="TIGR01249">
    <property type="entry name" value="pro_imino_pep_1"/>
    <property type="match status" value="1"/>
</dbReference>
<evidence type="ECO:0000259" key="9">
    <source>
        <dbReference type="Pfam" id="PF00561"/>
    </source>
</evidence>
<dbReference type="GeneID" id="101858269"/>
<dbReference type="InterPro" id="IPR029058">
    <property type="entry name" value="AB_hydrolase_fold"/>
</dbReference>
<sequence>MNFAIARFVSCCVTSGGLQLASRPSCVFKTTCTCAPFVLFSRRHYTPGVSFKRVSAWTKFSHHFNKSPCHTLLQCRLFTSTMAQQAQIGEYRDLYPEIEAFDTGFLKVSDVHSLYYEQSGNKDGNPVVFLHGGPGGGTSPRDRRFFDPKAYRIILFDQRGSGKSTPAAELKDNTTWHLVEDIERLREHLKIEKWVVFGGSWGSTLSLAYSQTYPARVKALVLRGIFTLRRKELEWFYEGKGANFMFPDHFDEYISHIPEVERGAVIDAYYRRLTSEDESVRTEAARRWSTWEMATSHLYVNEEKLQKAGTEPTWSLQFARIECHYFVNGGFFESGSHLLDNVDKIRSIPATIVQGRYDMVCPATSAWELHKRWPEADFFMIPDSGHNSNEPGTRTKLLDATDKYKSL</sequence>
<dbReference type="InterPro" id="IPR005944">
    <property type="entry name" value="Pro_iminopeptidase"/>
</dbReference>
<keyword evidence="6 8" id="KW-0645">Protease</keyword>
<evidence type="ECO:0000256" key="7">
    <source>
        <dbReference type="ARBA" id="ARBA00022801"/>
    </source>
</evidence>
<protein>
    <recommendedName>
        <fullName evidence="8">Proline iminopeptidase</fullName>
        <ecNumber evidence="8">3.4.11.5</ecNumber>
    </recommendedName>
</protein>
<dbReference type="InterPro" id="IPR000073">
    <property type="entry name" value="AB_hydrolase_1"/>
</dbReference>
<dbReference type="Proteomes" id="UP000694888">
    <property type="component" value="Unplaced"/>
</dbReference>
<dbReference type="RefSeq" id="XP_005098487.1">
    <property type="nucleotide sequence ID" value="XM_005098430.3"/>
</dbReference>
<dbReference type="PRINTS" id="PR00793">
    <property type="entry name" value="PROAMNOPTASE"/>
</dbReference>
<dbReference type="SUPFAM" id="SSF53474">
    <property type="entry name" value="alpha/beta-Hydrolases"/>
    <property type="match status" value="1"/>
</dbReference>
<dbReference type="PANTHER" id="PTHR43722:SF1">
    <property type="entry name" value="PROLINE IMINOPEPTIDASE"/>
    <property type="match status" value="1"/>
</dbReference>
<accession>A0ABM0JPH1</accession>
<dbReference type="EC" id="3.4.11.5" evidence="8"/>
<feature type="domain" description="AB hydrolase-1" evidence="9">
    <location>
        <begin position="125"/>
        <end position="390"/>
    </location>
</feature>
<comment type="catalytic activity">
    <reaction evidence="1 8">
        <text>Release of N-terminal proline from a peptide.</text>
        <dbReference type="EC" id="3.4.11.5"/>
    </reaction>
</comment>
<keyword evidence="10" id="KW-1185">Reference proteome</keyword>
<dbReference type="InterPro" id="IPR002410">
    <property type="entry name" value="Peptidase_S33"/>
</dbReference>
<reference evidence="11" key="1">
    <citation type="submission" date="2025-08" db="UniProtKB">
        <authorList>
            <consortium name="RefSeq"/>
        </authorList>
    </citation>
    <scope>IDENTIFICATION</scope>
</reference>
<evidence type="ECO:0000256" key="2">
    <source>
        <dbReference type="ARBA" id="ARBA00004496"/>
    </source>
</evidence>
<evidence type="ECO:0000256" key="1">
    <source>
        <dbReference type="ARBA" id="ARBA00001585"/>
    </source>
</evidence>
<name>A0ABM0JPH1_APLCA</name>
<dbReference type="PANTHER" id="PTHR43722">
    <property type="entry name" value="PROLINE IMINOPEPTIDASE"/>
    <property type="match status" value="1"/>
</dbReference>
<keyword evidence="5" id="KW-0963">Cytoplasm</keyword>
<evidence type="ECO:0000256" key="5">
    <source>
        <dbReference type="ARBA" id="ARBA00022490"/>
    </source>
</evidence>
<dbReference type="PRINTS" id="PR00111">
    <property type="entry name" value="ABHYDROLASE"/>
</dbReference>
<organism evidence="10 11">
    <name type="scientific">Aplysia californica</name>
    <name type="common">California sea hare</name>
    <dbReference type="NCBI Taxonomy" id="6500"/>
    <lineage>
        <taxon>Eukaryota</taxon>
        <taxon>Metazoa</taxon>
        <taxon>Spiralia</taxon>
        <taxon>Lophotrochozoa</taxon>
        <taxon>Mollusca</taxon>
        <taxon>Gastropoda</taxon>
        <taxon>Heterobranchia</taxon>
        <taxon>Euthyneura</taxon>
        <taxon>Tectipleura</taxon>
        <taxon>Aplysiida</taxon>
        <taxon>Aplysioidea</taxon>
        <taxon>Aplysiidae</taxon>
        <taxon>Aplysia</taxon>
    </lineage>
</organism>
<comment type="similarity">
    <text evidence="3 8">Belongs to the peptidase S33 family.</text>
</comment>
<evidence type="ECO:0000256" key="6">
    <source>
        <dbReference type="ARBA" id="ARBA00022670"/>
    </source>
</evidence>
<evidence type="ECO:0000256" key="3">
    <source>
        <dbReference type="ARBA" id="ARBA00010088"/>
    </source>
</evidence>
<keyword evidence="7 8" id="KW-0378">Hydrolase</keyword>
<evidence type="ECO:0000313" key="11">
    <source>
        <dbReference type="RefSeq" id="XP_005098487.1"/>
    </source>
</evidence>